<feature type="domain" description="S-Me-THD-like C-terminal" evidence="2">
    <location>
        <begin position="179"/>
        <end position="370"/>
    </location>
</feature>
<protein>
    <recommendedName>
        <fullName evidence="5">DUF917 domain-containing protein</fullName>
    </recommendedName>
</protein>
<reference evidence="3 4" key="1">
    <citation type="submission" date="2018-03" db="EMBL/GenBank/DDBJ databases">
        <title>Genome sequence of Moorella stamsii DSM 26217.</title>
        <authorList>
            <person name="Poehlein A."/>
            <person name="Daniel R."/>
        </authorList>
    </citation>
    <scope>NUCLEOTIDE SEQUENCE [LARGE SCALE GENOMIC DNA]</scope>
    <source>
        <strain evidence="4">DSM 26217</strain>
    </source>
</reference>
<proteinExistence type="predicted"/>
<dbReference type="AlphaFoldDB" id="A0A9X7J3C5"/>
<sequence length="411" mass="44799">MVGYRITPADIDPLLEGLAILGTGGGGNPEWGRAILEKDLAAGRELVLVDPDQIPDDSLVVCGGIMGSVKTLEQWSIHDLLDRWEKKFELLEATRAMERYLNRRVDYVVPFEVGGLNTPVMLSLAARLGVPAVDGDALGRSAPETQMTSFLGHGISLTPMPLVDAKGNTIIVTEQVDPVFADEIGRWMVTKGGGLGANNHYPMSGEQLKQAVIPRTITKAMEIGRAVLAARVEGKDAVRRVAEVMGGKFLFRGTVEKVEGEDRGGFYLTNVWMSGEDDCGQARAHMVIKNETMVLWIKDELKAVFPDLVCMLDPESGRGIMSVDIEEGKPMALVGVPCHQRLREGMKSPQGARAFGGARYGHPELEYTPIETVVAAIPHKTRKEGSFGEDFPAVYWGQQYKISQGPRGTRS</sequence>
<comment type="caution">
    <text evidence="3">The sequence shown here is derived from an EMBL/GenBank/DDBJ whole genome shotgun (WGS) entry which is preliminary data.</text>
</comment>
<dbReference type="SUPFAM" id="SSF160991">
    <property type="entry name" value="CV3147-like"/>
    <property type="match status" value="1"/>
</dbReference>
<dbReference type="Gene3D" id="2.40.390.10">
    <property type="entry name" value="CV3147-like"/>
    <property type="match status" value="1"/>
</dbReference>
<gene>
    <name evidence="3" type="ORF">MOST_11890</name>
</gene>
<dbReference type="RefSeq" id="WP_054935482.1">
    <property type="nucleotide sequence ID" value="NZ_PVXL01000035.1"/>
</dbReference>
<evidence type="ECO:0000313" key="3">
    <source>
        <dbReference type="EMBL" id="PRR73975.1"/>
    </source>
</evidence>
<organism evidence="3 4">
    <name type="scientific">Neomoorella stamsii</name>
    <dbReference type="NCBI Taxonomy" id="1266720"/>
    <lineage>
        <taxon>Bacteria</taxon>
        <taxon>Bacillati</taxon>
        <taxon>Bacillota</taxon>
        <taxon>Clostridia</taxon>
        <taxon>Neomoorellales</taxon>
        <taxon>Neomoorellaceae</taxon>
        <taxon>Neomoorella</taxon>
    </lineage>
</organism>
<evidence type="ECO:0008006" key="5">
    <source>
        <dbReference type="Google" id="ProtNLM"/>
    </source>
</evidence>
<feature type="domain" description="S-Me-THD N-terminal" evidence="1">
    <location>
        <begin position="10"/>
        <end position="173"/>
    </location>
</feature>
<dbReference type="Gene3D" id="3.40.1610.10">
    <property type="entry name" value="CV3147-like domain"/>
    <property type="match status" value="1"/>
</dbReference>
<evidence type="ECO:0000259" key="1">
    <source>
        <dbReference type="Pfam" id="PF06032"/>
    </source>
</evidence>
<accession>A0A9X7J3C5</accession>
<evidence type="ECO:0000313" key="4">
    <source>
        <dbReference type="Proteomes" id="UP000239430"/>
    </source>
</evidence>
<dbReference type="Pfam" id="PF06032">
    <property type="entry name" value="S-Me-THD_N"/>
    <property type="match status" value="1"/>
</dbReference>
<keyword evidence="4" id="KW-1185">Reference proteome</keyword>
<dbReference type="Proteomes" id="UP000239430">
    <property type="component" value="Unassembled WGS sequence"/>
</dbReference>
<dbReference type="EMBL" id="PVXL01000035">
    <property type="protein sequence ID" value="PRR73975.1"/>
    <property type="molecule type" value="Genomic_DNA"/>
</dbReference>
<dbReference type="InterPro" id="IPR027479">
    <property type="entry name" value="S-Me-THD_N_sf"/>
</dbReference>
<dbReference type="InterPro" id="IPR024071">
    <property type="entry name" value="S-Me-THD_C_sf"/>
</dbReference>
<dbReference type="InterPro" id="IPR048350">
    <property type="entry name" value="S-Me-THD-like_C"/>
</dbReference>
<evidence type="ECO:0000259" key="2">
    <source>
        <dbReference type="Pfam" id="PF20906"/>
    </source>
</evidence>
<dbReference type="Pfam" id="PF20906">
    <property type="entry name" value="S-Me-THD_C"/>
    <property type="match status" value="1"/>
</dbReference>
<name>A0A9X7J3C5_9FIRM</name>
<dbReference type="InterPro" id="IPR010318">
    <property type="entry name" value="S-Me-THD_N"/>
</dbReference>